<dbReference type="SUPFAM" id="SSF52540">
    <property type="entry name" value="P-loop containing nucleoside triphosphate hydrolases"/>
    <property type="match status" value="2"/>
</dbReference>
<dbReference type="EMBL" id="VBSP01000003">
    <property type="protein sequence ID" value="TLQ49159.1"/>
    <property type="molecule type" value="Genomic_DNA"/>
</dbReference>
<evidence type="ECO:0000256" key="3">
    <source>
        <dbReference type="ARBA" id="ARBA00022448"/>
    </source>
</evidence>
<evidence type="ECO:0000313" key="11">
    <source>
        <dbReference type="EMBL" id="TLQ49159.1"/>
    </source>
</evidence>
<evidence type="ECO:0000256" key="2">
    <source>
        <dbReference type="ARBA" id="ARBA00005417"/>
    </source>
</evidence>
<feature type="domain" description="ABC transporter" evidence="10">
    <location>
        <begin position="261"/>
        <end position="505"/>
    </location>
</feature>
<sequence length="519" mass="57033">MTDTNVPVIEMRDISKKFGEFYANKNINLQLKKGEIHALLGENGAGKSTLMNILSGLLEPTSGDIYMGGEVVQIDSPTKANQLGIGMVHQHFMLIDAFMVVENIILGEEPVSGLTIDKGTAQKKIEEISQQYGLSVDPSARISSISVGMQQRVEILKVLYRGADILIFDEPTASLTPQEVTDLMITLRKLAEEGKSIIIITHKLDEIKQVADRCTVIRRGQSIDTVDVATTTSNELADMMVGRAVSFTTEKTPANPSDTIIDIKSLNVLDERGIKAVEDLSFNVRKGEIVGIAGIDGNGQSELILAMTGLMPVESGQILFEGEDITSLSPRDVNESGIAHIPEDRHKYGLILDMQLESNMVLKNYYAKPYSSNGLLHFSKIEQQARKLIETYDVRTTSEKAFARSLSGGNQQKAIIAREIDSDPKFLIAANPTRGLDVGAIEFIHKELINERDKDKGVLLMSFELDEILNVTDRVLVMFDGKIVADIPTHETNERELGLMMAGTPFSEIEAARQEGSVV</sequence>
<dbReference type="CDD" id="cd03215">
    <property type="entry name" value="ABC_Carb_Monos_II"/>
    <property type="match status" value="1"/>
</dbReference>
<dbReference type="RefSeq" id="WP_138403690.1">
    <property type="nucleotide sequence ID" value="NZ_VBSP01000003.1"/>
</dbReference>
<dbReference type="OrthoDB" id="9771863at2"/>
<dbReference type="InterPro" id="IPR017871">
    <property type="entry name" value="ABC_transporter-like_CS"/>
</dbReference>
<proteinExistence type="inferred from homology"/>
<evidence type="ECO:0000256" key="6">
    <source>
        <dbReference type="ARBA" id="ARBA00022741"/>
    </source>
</evidence>
<dbReference type="GO" id="GO:0005524">
    <property type="term" value="F:ATP binding"/>
    <property type="evidence" value="ECO:0007669"/>
    <property type="project" value="UniProtKB-KW"/>
</dbReference>
<dbReference type="GO" id="GO:0016887">
    <property type="term" value="F:ATP hydrolysis activity"/>
    <property type="evidence" value="ECO:0007669"/>
    <property type="project" value="InterPro"/>
</dbReference>
<dbReference type="FunFam" id="3.40.50.300:FF:001390">
    <property type="entry name" value="ABC transporter, ATP-binding protein"/>
    <property type="match status" value="1"/>
</dbReference>
<evidence type="ECO:0000259" key="10">
    <source>
        <dbReference type="PROSITE" id="PS50893"/>
    </source>
</evidence>
<evidence type="ECO:0000313" key="12">
    <source>
        <dbReference type="Proteomes" id="UP000306420"/>
    </source>
</evidence>
<dbReference type="Gene3D" id="3.40.50.300">
    <property type="entry name" value="P-loop containing nucleotide triphosphate hydrolases"/>
    <property type="match status" value="2"/>
</dbReference>
<dbReference type="InterPro" id="IPR003593">
    <property type="entry name" value="AAA+_ATPase"/>
</dbReference>
<evidence type="ECO:0000256" key="1">
    <source>
        <dbReference type="ARBA" id="ARBA00004202"/>
    </source>
</evidence>
<comment type="subcellular location">
    <subcellularLocation>
        <location evidence="1">Cell membrane</location>
        <topology evidence="1">Peripheral membrane protein</topology>
    </subcellularLocation>
</comment>
<evidence type="ECO:0000256" key="4">
    <source>
        <dbReference type="ARBA" id="ARBA00022475"/>
    </source>
</evidence>
<keyword evidence="3" id="KW-0813">Transport</keyword>
<comment type="similarity">
    <text evidence="2">Belongs to the ABC transporter superfamily.</text>
</comment>
<dbReference type="CDD" id="cd03216">
    <property type="entry name" value="ABC_Carb_Monos_I"/>
    <property type="match status" value="1"/>
</dbReference>
<dbReference type="PANTHER" id="PTHR43790:SF4">
    <property type="entry name" value="GUANOSINE IMPORT ATP-BINDING PROTEIN NUPO"/>
    <property type="match status" value="1"/>
</dbReference>
<dbReference type="AlphaFoldDB" id="A0A5R9ENQ8"/>
<evidence type="ECO:0000256" key="7">
    <source>
        <dbReference type="ARBA" id="ARBA00022840"/>
    </source>
</evidence>
<keyword evidence="5" id="KW-0677">Repeat</keyword>
<dbReference type="PANTHER" id="PTHR43790">
    <property type="entry name" value="CARBOHYDRATE TRANSPORT ATP-BINDING PROTEIN MG119-RELATED"/>
    <property type="match status" value="1"/>
</dbReference>
<keyword evidence="4" id="KW-1003">Cell membrane</keyword>
<evidence type="ECO:0000256" key="9">
    <source>
        <dbReference type="ARBA" id="ARBA00023136"/>
    </source>
</evidence>
<dbReference type="PROSITE" id="PS00211">
    <property type="entry name" value="ABC_TRANSPORTER_1"/>
    <property type="match status" value="2"/>
</dbReference>
<keyword evidence="9" id="KW-0472">Membrane</keyword>
<dbReference type="SMART" id="SM00382">
    <property type="entry name" value="AAA"/>
    <property type="match status" value="1"/>
</dbReference>
<accession>A0A5R9ENQ8</accession>
<dbReference type="InterPro" id="IPR027417">
    <property type="entry name" value="P-loop_NTPase"/>
</dbReference>
<dbReference type="Pfam" id="PF00005">
    <property type="entry name" value="ABC_tran"/>
    <property type="match status" value="2"/>
</dbReference>
<protein>
    <submittedName>
        <fullName evidence="11">ABC transporter ATP-binding protein</fullName>
    </submittedName>
</protein>
<dbReference type="GO" id="GO:0005886">
    <property type="term" value="C:plasma membrane"/>
    <property type="evidence" value="ECO:0007669"/>
    <property type="project" value="UniProtKB-SubCell"/>
</dbReference>
<reference evidence="11 12" key="1">
    <citation type="submission" date="2019-05" db="EMBL/GenBank/DDBJ databases">
        <title>The metagenome of a microbial culture collection derived from dairy environment covers the genomic content of the human microbiome.</title>
        <authorList>
            <person name="Roder T."/>
            <person name="Wuthrich D."/>
            <person name="Sattari Z."/>
            <person name="Von Ah U."/>
            <person name="Bar C."/>
            <person name="Ronchi F."/>
            <person name="Macpherson A.J."/>
            <person name="Ganal-Vonarburg S.C."/>
            <person name="Bruggmann R."/>
            <person name="Vergeres G."/>
        </authorList>
    </citation>
    <scope>NUCLEOTIDE SEQUENCE [LARGE SCALE GENOMIC DNA]</scope>
    <source>
        <strain evidence="11 12">FAM 24227</strain>
    </source>
</reference>
<gene>
    <name evidence="11" type="ORF">FEZ33_01845</name>
</gene>
<evidence type="ECO:0000256" key="8">
    <source>
        <dbReference type="ARBA" id="ARBA00022967"/>
    </source>
</evidence>
<dbReference type="InterPro" id="IPR003439">
    <property type="entry name" value="ABC_transporter-like_ATP-bd"/>
</dbReference>
<dbReference type="Proteomes" id="UP000306420">
    <property type="component" value="Unassembled WGS sequence"/>
</dbReference>
<keyword evidence="8" id="KW-1278">Translocase</keyword>
<comment type="caution">
    <text evidence="11">The sequence shown here is derived from an EMBL/GenBank/DDBJ whole genome shotgun (WGS) entry which is preliminary data.</text>
</comment>
<evidence type="ECO:0000256" key="5">
    <source>
        <dbReference type="ARBA" id="ARBA00022737"/>
    </source>
</evidence>
<keyword evidence="6" id="KW-0547">Nucleotide-binding</keyword>
<keyword evidence="7 11" id="KW-0067">ATP-binding</keyword>
<name>A0A5R9ENQ8_9LACT</name>
<dbReference type="FunFam" id="3.40.50.300:FF:000127">
    <property type="entry name" value="Ribose import ATP-binding protein RbsA"/>
    <property type="match status" value="1"/>
</dbReference>
<organism evidence="11 12">
    <name type="scientific">Ruoffia tabacinasalis</name>
    <dbReference type="NCBI Taxonomy" id="87458"/>
    <lineage>
        <taxon>Bacteria</taxon>
        <taxon>Bacillati</taxon>
        <taxon>Bacillota</taxon>
        <taxon>Bacilli</taxon>
        <taxon>Lactobacillales</taxon>
        <taxon>Aerococcaceae</taxon>
        <taxon>Ruoffia</taxon>
    </lineage>
</organism>
<dbReference type="PROSITE" id="PS50893">
    <property type="entry name" value="ABC_TRANSPORTER_2"/>
    <property type="match status" value="2"/>
</dbReference>
<feature type="domain" description="ABC transporter" evidence="10">
    <location>
        <begin position="9"/>
        <end position="244"/>
    </location>
</feature>
<dbReference type="InterPro" id="IPR050107">
    <property type="entry name" value="ABC_carbohydrate_import_ATPase"/>
</dbReference>